<evidence type="ECO:0000256" key="2">
    <source>
        <dbReference type="SAM" id="MobiDB-lite"/>
    </source>
</evidence>
<keyword evidence="1" id="KW-0694">RNA-binding</keyword>
<dbReference type="PROSITE" id="PS51165">
    <property type="entry name" value="THUMP"/>
    <property type="match status" value="1"/>
</dbReference>
<dbReference type="CDD" id="cd11717">
    <property type="entry name" value="THUMP_THUMPD1_like"/>
    <property type="match status" value="1"/>
</dbReference>
<dbReference type="AlphaFoldDB" id="A0A9N9JS46"/>
<dbReference type="InterPro" id="IPR004114">
    <property type="entry name" value="THUMP_dom"/>
</dbReference>
<evidence type="ECO:0000256" key="1">
    <source>
        <dbReference type="PROSITE-ProRule" id="PRU00529"/>
    </source>
</evidence>
<evidence type="ECO:0000313" key="4">
    <source>
        <dbReference type="EMBL" id="CAG8793063.1"/>
    </source>
</evidence>
<dbReference type="SUPFAM" id="SSF143437">
    <property type="entry name" value="THUMP domain-like"/>
    <property type="match status" value="1"/>
</dbReference>
<keyword evidence="5" id="KW-1185">Reference proteome</keyword>
<protein>
    <submittedName>
        <fullName evidence="4">3417_t:CDS:1</fullName>
    </submittedName>
</protein>
<feature type="compositionally biased region" description="Acidic residues" evidence="2">
    <location>
        <begin position="74"/>
        <end position="84"/>
    </location>
</feature>
<comment type="caution">
    <text evidence="4">The sequence shown here is derived from an EMBL/GenBank/DDBJ whole genome shotgun (WGS) entry which is preliminary data.</text>
</comment>
<sequence>YAVIPNIRNNKNIERMKLITTIARLVGDDHIVNLDDPDLVIIVEIFKNICGMSVLSDYKRLKKYNIESIFEDKEQNEEPEEQNEQNEQGEQNEQSEQ</sequence>
<evidence type="ECO:0000313" key="5">
    <source>
        <dbReference type="Proteomes" id="UP000789405"/>
    </source>
</evidence>
<dbReference type="PANTHER" id="PTHR13452:SF10">
    <property type="entry name" value="THUMP DOMAIN-CONTAINING PROTEIN 1"/>
    <property type="match status" value="1"/>
</dbReference>
<organism evidence="4 5">
    <name type="scientific">Dentiscutata erythropus</name>
    <dbReference type="NCBI Taxonomy" id="1348616"/>
    <lineage>
        <taxon>Eukaryota</taxon>
        <taxon>Fungi</taxon>
        <taxon>Fungi incertae sedis</taxon>
        <taxon>Mucoromycota</taxon>
        <taxon>Glomeromycotina</taxon>
        <taxon>Glomeromycetes</taxon>
        <taxon>Diversisporales</taxon>
        <taxon>Gigasporaceae</taxon>
        <taxon>Dentiscutata</taxon>
    </lineage>
</organism>
<feature type="non-terminal residue" evidence="4">
    <location>
        <position position="1"/>
    </location>
</feature>
<dbReference type="GO" id="GO:0006400">
    <property type="term" value="P:tRNA modification"/>
    <property type="evidence" value="ECO:0007669"/>
    <property type="project" value="InterPro"/>
</dbReference>
<accession>A0A9N9JS46</accession>
<name>A0A9N9JS46_9GLOM</name>
<feature type="region of interest" description="Disordered" evidence="2">
    <location>
        <begin position="70"/>
        <end position="97"/>
    </location>
</feature>
<dbReference type="EMBL" id="CAJVPY010028691">
    <property type="protein sequence ID" value="CAG8793063.1"/>
    <property type="molecule type" value="Genomic_DNA"/>
</dbReference>
<evidence type="ECO:0000259" key="3">
    <source>
        <dbReference type="PROSITE" id="PS51165"/>
    </source>
</evidence>
<dbReference type="InterPro" id="IPR040183">
    <property type="entry name" value="THUMPD1-like"/>
</dbReference>
<dbReference type="Proteomes" id="UP000789405">
    <property type="component" value="Unassembled WGS sequence"/>
</dbReference>
<dbReference type="Gene3D" id="3.30.2300.10">
    <property type="entry name" value="THUMP superfamily"/>
    <property type="match status" value="1"/>
</dbReference>
<feature type="domain" description="THUMP" evidence="3">
    <location>
        <begin position="1"/>
        <end position="56"/>
    </location>
</feature>
<dbReference type="OrthoDB" id="367221at2759"/>
<dbReference type="Pfam" id="PF02926">
    <property type="entry name" value="THUMP"/>
    <property type="match status" value="1"/>
</dbReference>
<dbReference type="GO" id="GO:0003723">
    <property type="term" value="F:RNA binding"/>
    <property type="evidence" value="ECO:0007669"/>
    <property type="project" value="UniProtKB-UniRule"/>
</dbReference>
<dbReference type="PANTHER" id="PTHR13452">
    <property type="entry name" value="THUMP DOMAIN CONTAINING PROTEIN 1-RELATED"/>
    <property type="match status" value="1"/>
</dbReference>
<proteinExistence type="predicted"/>
<feature type="non-terminal residue" evidence="4">
    <location>
        <position position="97"/>
    </location>
</feature>
<gene>
    <name evidence="4" type="ORF">DERYTH_LOCUS21814</name>
</gene>
<reference evidence="4" key="1">
    <citation type="submission" date="2021-06" db="EMBL/GenBank/DDBJ databases">
        <authorList>
            <person name="Kallberg Y."/>
            <person name="Tangrot J."/>
            <person name="Rosling A."/>
        </authorList>
    </citation>
    <scope>NUCLEOTIDE SEQUENCE</scope>
    <source>
        <strain evidence="4">MA453B</strain>
    </source>
</reference>
<feature type="compositionally biased region" description="Low complexity" evidence="2">
    <location>
        <begin position="85"/>
        <end position="97"/>
    </location>
</feature>